<accession>A0A447T5T5</accession>
<dbReference type="Proteomes" id="UP000275777">
    <property type="component" value="Chromosome"/>
</dbReference>
<name>A0A447T5T5_CHRVL</name>
<evidence type="ECO:0000313" key="1">
    <source>
        <dbReference type="EMBL" id="VEB40232.1"/>
    </source>
</evidence>
<proteinExistence type="predicted"/>
<evidence type="ECO:0000313" key="2">
    <source>
        <dbReference type="Proteomes" id="UP000275777"/>
    </source>
</evidence>
<gene>
    <name evidence="1" type="ORF">NCTC9695_00623</name>
</gene>
<dbReference type="AlphaFoldDB" id="A0A447T5T5"/>
<organism evidence="1 2">
    <name type="scientific">Chromobacterium violaceum</name>
    <dbReference type="NCBI Taxonomy" id="536"/>
    <lineage>
        <taxon>Bacteria</taxon>
        <taxon>Pseudomonadati</taxon>
        <taxon>Pseudomonadota</taxon>
        <taxon>Betaproteobacteria</taxon>
        <taxon>Neisseriales</taxon>
        <taxon>Chromobacteriaceae</taxon>
        <taxon>Chromobacterium</taxon>
    </lineage>
</organism>
<sequence>MRAFLPALIKQRPADGYWLELGSERLELLTTGKHGAVYAEFVEARRATAANRAAAAASQWPRRWG</sequence>
<reference evidence="1 2" key="1">
    <citation type="submission" date="2018-12" db="EMBL/GenBank/DDBJ databases">
        <authorList>
            <consortium name="Pathogen Informatics"/>
        </authorList>
    </citation>
    <scope>NUCLEOTIDE SEQUENCE [LARGE SCALE GENOMIC DNA]</scope>
    <source>
        <strain evidence="1 2">NCTC9695</strain>
    </source>
</reference>
<protein>
    <submittedName>
        <fullName evidence="1">Uncharacterized protein</fullName>
    </submittedName>
</protein>
<dbReference type="EMBL" id="LR134182">
    <property type="protein sequence ID" value="VEB40232.1"/>
    <property type="molecule type" value="Genomic_DNA"/>
</dbReference>